<dbReference type="Proteomes" id="UP001249851">
    <property type="component" value="Unassembled WGS sequence"/>
</dbReference>
<feature type="compositionally biased region" description="Polar residues" evidence="1">
    <location>
        <begin position="141"/>
        <end position="152"/>
    </location>
</feature>
<proteinExistence type="predicted"/>
<sequence>MIFKCNLNFAFRVSANQIKMTSAMFSAFQLTLFIPAFFASQLICPAEPSLIYANEADEGSAITTAGSGQGVESGSGREENVITIGEGSGAAETGSGGMPGLSSGQGSGAEQETIDRGGEANVIETGSGSGQKSGSGEESTNQEGTASGNSLEGQPGEEPTLGIISSEESGDLFGKGQENGTGVPSGEGGNGASGESGNIESGSGVIDLGNGVWLGGGVSRIATSTPEKPTDEGELATWNIFQLLQALQEAHPYKTNK</sequence>
<protein>
    <submittedName>
        <fullName evidence="2">Uncharacterized protein</fullName>
    </submittedName>
</protein>
<gene>
    <name evidence="2" type="ORF">P5673_007255</name>
</gene>
<dbReference type="EMBL" id="JARQWQ010000012">
    <property type="protein sequence ID" value="KAK2568255.1"/>
    <property type="molecule type" value="Genomic_DNA"/>
</dbReference>
<keyword evidence="3" id="KW-1185">Reference proteome</keyword>
<comment type="caution">
    <text evidence="2">The sequence shown here is derived from an EMBL/GenBank/DDBJ whole genome shotgun (WGS) entry which is preliminary data.</text>
</comment>
<evidence type="ECO:0000313" key="2">
    <source>
        <dbReference type="EMBL" id="KAK2568255.1"/>
    </source>
</evidence>
<name>A0AAD9QW73_ACRCE</name>
<reference evidence="2" key="1">
    <citation type="journal article" date="2023" name="G3 (Bethesda)">
        <title>Whole genome assembly and annotation of the endangered Caribbean coral Acropora cervicornis.</title>
        <authorList>
            <person name="Selwyn J.D."/>
            <person name="Vollmer S.V."/>
        </authorList>
    </citation>
    <scope>NUCLEOTIDE SEQUENCE</scope>
    <source>
        <strain evidence="2">K2</strain>
    </source>
</reference>
<reference evidence="2" key="2">
    <citation type="journal article" date="2023" name="Science">
        <title>Genomic signatures of disease resistance in endangered staghorn corals.</title>
        <authorList>
            <person name="Vollmer S.V."/>
            <person name="Selwyn J.D."/>
            <person name="Despard B.A."/>
            <person name="Roesel C.L."/>
        </authorList>
    </citation>
    <scope>NUCLEOTIDE SEQUENCE</scope>
    <source>
        <strain evidence="2">K2</strain>
    </source>
</reference>
<dbReference type="AlphaFoldDB" id="A0AAD9QW73"/>
<evidence type="ECO:0000313" key="3">
    <source>
        <dbReference type="Proteomes" id="UP001249851"/>
    </source>
</evidence>
<organism evidence="2 3">
    <name type="scientific">Acropora cervicornis</name>
    <name type="common">Staghorn coral</name>
    <dbReference type="NCBI Taxonomy" id="6130"/>
    <lineage>
        <taxon>Eukaryota</taxon>
        <taxon>Metazoa</taxon>
        <taxon>Cnidaria</taxon>
        <taxon>Anthozoa</taxon>
        <taxon>Hexacorallia</taxon>
        <taxon>Scleractinia</taxon>
        <taxon>Astrocoeniina</taxon>
        <taxon>Acroporidae</taxon>
        <taxon>Acropora</taxon>
    </lineage>
</organism>
<accession>A0AAD9QW73</accession>
<feature type="compositionally biased region" description="Gly residues" evidence="1">
    <location>
        <begin position="94"/>
        <end position="107"/>
    </location>
</feature>
<evidence type="ECO:0000256" key="1">
    <source>
        <dbReference type="SAM" id="MobiDB-lite"/>
    </source>
</evidence>
<feature type="compositionally biased region" description="Gly residues" evidence="1">
    <location>
        <begin position="177"/>
        <end position="194"/>
    </location>
</feature>
<feature type="compositionally biased region" description="Low complexity" evidence="1">
    <location>
        <begin position="195"/>
        <end position="204"/>
    </location>
</feature>
<feature type="region of interest" description="Disordered" evidence="1">
    <location>
        <begin position="87"/>
        <end position="210"/>
    </location>
</feature>